<keyword evidence="5" id="KW-1185">Reference proteome</keyword>
<comment type="caution">
    <text evidence="4">The sequence shown here is derived from an EMBL/GenBank/DDBJ whole genome shotgun (WGS) entry which is preliminary data.</text>
</comment>
<dbReference type="InterPro" id="IPR012674">
    <property type="entry name" value="Calycin"/>
</dbReference>
<evidence type="ECO:0000313" key="5">
    <source>
        <dbReference type="Proteomes" id="UP001204953"/>
    </source>
</evidence>
<dbReference type="GO" id="GO:0017006">
    <property type="term" value="P:protein-tetrapyrrole linkage"/>
    <property type="evidence" value="ECO:0007669"/>
    <property type="project" value="UniProtKB-UniRule"/>
</dbReference>
<dbReference type="InterPro" id="IPR018536">
    <property type="entry name" value="CpcS/CpeS"/>
</dbReference>
<keyword evidence="2 3" id="KW-0456">Lyase</keyword>
<accession>A0AAE3GW12</accession>
<proteinExistence type="inferred from homology"/>
<comment type="function">
    <text evidence="3">Covalently attaches a chromophore to Cys residue(s) of phycobiliproteins.</text>
</comment>
<protein>
    <recommendedName>
        <fullName evidence="3">Chromophore lyase CpcS/CpeS</fullName>
        <ecNumber evidence="3">4.-.-.-</ecNumber>
    </recommendedName>
</protein>
<sequence>MNISEFVKLSIGRWRSQRSGHNLAFSHFEEVRSTIDIIALPTDDPAVIDICKLYNIDPSNATNPFRMNWEGESDWDEAEKVEGTCILVPIPDPENPSRGKLLRDRGYAETMSAAGEYHFADDGTFILLTEYDRAAAEERIWFTTPNLRFRVALIKTSDGKGVVTASFSSEIRALSS</sequence>
<dbReference type="AlphaFoldDB" id="A0AAE3GW12"/>
<name>A0AAE3GW12_9CYAN</name>
<dbReference type="EMBL" id="JAMZMM010000261">
    <property type="protein sequence ID" value="MCP2730956.1"/>
    <property type="molecule type" value="Genomic_DNA"/>
</dbReference>
<dbReference type="RefSeq" id="WP_254013704.1">
    <property type="nucleotide sequence ID" value="NZ_JAMZMM010000261.1"/>
</dbReference>
<evidence type="ECO:0000313" key="4">
    <source>
        <dbReference type="EMBL" id="MCP2730956.1"/>
    </source>
</evidence>
<evidence type="ECO:0000256" key="1">
    <source>
        <dbReference type="ARBA" id="ARBA00010681"/>
    </source>
</evidence>
<comment type="similarity">
    <text evidence="1 3">Belongs to the CpcS/CpeS biliprotein lyase family.</text>
</comment>
<dbReference type="CDD" id="cd19433">
    <property type="entry name" value="lipocalin_CpcS-CpeS"/>
    <property type="match status" value="1"/>
</dbReference>
<dbReference type="EC" id="4.-.-.-" evidence="3"/>
<dbReference type="Pfam" id="PF09367">
    <property type="entry name" value="CpeS"/>
    <property type="match status" value="1"/>
</dbReference>
<reference evidence="4" key="1">
    <citation type="submission" date="2022-06" db="EMBL/GenBank/DDBJ databases">
        <title>New cyanobacteria of genus Symplocastrum in benthos of Lake Baikal.</title>
        <authorList>
            <person name="Sorokovikova E."/>
            <person name="Tikhonova I."/>
            <person name="Krasnopeev A."/>
            <person name="Evseev P."/>
            <person name="Gladkikh A."/>
            <person name="Belykh O."/>
        </authorList>
    </citation>
    <scope>NUCLEOTIDE SEQUENCE</scope>
    <source>
        <strain evidence="4">BBK-W-15</strain>
    </source>
</reference>
<evidence type="ECO:0000256" key="2">
    <source>
        <dbReference type="ARBA" id="ARBA00023239"/>
    </source>
</evidence>
<dbReference type="GO" id="GO:0016829">
    <property type="term" value="F:lyase activity"/>
    <property type="evidence" value="ECO:0007669"/>
    <property type="project" value="UniProtKB-KW"/>
</dbReference>
<evidence type="ECO:0000256" key="3">
    <source>
        <dbReference type="HAMAP-Rule" id="MF_01459"/>
    </source>
</evidence>
<organism evidence="4 5">
    <name type="scientific">Limnofasciculus baicalensis BBK-W-15</name>
    <dbReference type="NCBI Taxonomy" id="2699891"/>
    <lineage>
        <taxon>Bacteria</taxon>
        <taxon>Bacillati</taxon>
        <taxon>Cyanobacteriota</taxon>
        <taxon>Cyanophyceae</taxon>
        <taxon>Coleofasciculales</taxon>
        <taxon>Coleofasciculaceae</taxon>
        <taxon>Limnofasciculus</taxon>
        <taxon>Limnofasciculus baicalensis</taxon>
    </lineage>
</organism>
<dbReference type="Gene3D" id="2.40.128.20">
    <property type="match status" value="1"/>
</dbReference>
<dbReference type="Proteomes" id="UP001204953">
    <property type="component" value="Unassembled WGS sequence"/>
</dbReference>
<dbReference type="HAMAP" id="MF_01459">
    <property type="entry name" value="Chrphore_lyase_CpxS"/>
    <property type="match status" value="1"/>
</dbReference>
<gene>
    <name evidence="3" type="primary">cpcS</name>
    <name evidence="4" type="ORF">NJ959_21240</name>
</gene>